<dbReference type="InterPro" id="IPR028364">
    <property type="entry name" value="Ribosomal_uL1/biogenesis"/>
</dbReference>
<dbReference type="Pfam" id="PF00687">
    <property type="entry name" value="Ribosomal_L1"/>
    <property type="match status" value="1"/>
</dbReference>
<dbReference type="AlphaFoldDB" id="A0A7T6Y7L1"/>
<proteinExistence type="inferred from homology"/>
<evidence type="ECO:0000256" key="7">
    <source>
        <dbReference type="ARBA" id="ARBA00035205"/>
    </source>
</evidence>
<comment type="similarity">
    <text evidence="1">Belongs to the universal ribosomal protein uL1 family.</text>
</comment>
<gene>
    <name evidence="8" type="primary">rpl1</name>
</gene>
<dbReference type="Gene3D" id="3.30.190.20">
    <property type="match status" value="1"/>
</dbReference>
<dbReference type="Gene3D" id="3.40.50.790">
    <property type="match status" value="1"/>
</dbReference>
<dbReference type="GO" id="GO:0015934">
    <property type="term" value="C:large ribosomal subunit"/>
    <property type="evidence" value="ECO:0007669"/>
    <property type="project" value="InterPro"/>
</dbReference>
<accession>A0A7T6Y7L1</accession>
<evidence type="ECO:0000256" key="1">
    <source>
        <dbReference type="ARBA" id="ARBA00010531"/>
    </source>
</evidence>
<dbReference type="InterPro" id="IPR023674">
    <property type="entry name" value="Ribosomal_uL1-like"/>
</dbReference>
<evidence type="ECO:0000256" key="3">
    <source>
        <dbReference type="ARBA" id="ARBA00022730"/>
    </source>
</evidence>
<organism evidence="8">
    <name type="scientific">Poterioochromonas malhamensis</name>
    <dbReference type="NCBI Taxonomy" id="88167"/>
    <lineage>
        <taxon>Eukaryota</taxon>
        <taxon>Sar</taxon>
        <taxon>Stramenopiles</taxon>
        <taxon>Ochrophyta</taxon>
        <taxon>Synurophyceae</taxon>
        <taxon>Ochromonadales</taxon>
        <taxon>Ochromonadaceae</taxon>
        <taxon>Poterioochromonas</taxon>
    </lineage>
</organism>
<evidence type="ECO:0000256" key="5">
    <source>
        <dbReference type="ARBA" id="ARBA00022980"/>
    </source>
</evidence>
<dbReference type="GO" id="GO:0019843">
    <property type="term" value="F:rRNA binding"/>
    <property type="evidence" value="ECO:0007669"/>
    <property type="project" value="UniProtKB-KW"/>
</dbReference>
<dbReference type="GeneID" id="67132942"/>
<dbReference type="HAMAP" id="MF_01318_B">
    <property type="entry name" value="Ribosomal_uL1_B"/>
    <property type="match status" value="1"/>
</dbReference>
<dbReference type="NCBIfam" id="TIGR01169">
    <property type="entry name" value="rplA_bact"/>
    <property type="match status" value="1"/>
</dbReference>
<geneLocation type="plastid" evidence="8"/>
<evidence type="ECO:0000313" key="8">
    <source>
        <dbReference type="EMBL" id="QQK55046.1"/>
    </source>
</evidence>
<dbReference type="SUPFAM" id="SSF56808">
    <property type="entry name" value="Ribosomal protein L1"/>
    <property type="match status" value="1"/>
</dbReference>
<keyword evidence="8" id="KW-0934">Plastid</keyword>
<dbReference type="EMBL" id="MW175522">
    <property type="protein sequence ID" value="QQK55046.1"/>
    <property type="molecule type" value="Genomic_DNA"/>
</dbReference>
<evidence type="ECO:0000256" key="2">
    <source>
        <dbReference type="ARBA" id="ARBA00011838"/>
    </source>
</evidence>
<dbReference type="PIRSF" id="PIRSF002155">
    <property type="entry name" value="Ribosomal_L1"/>
    <property type="match status" value="1"/>
</dbReference>
<dbReference type="GO" id="GO:0003735">
    <property type="term" value="F:structural constituent of ribosome"/>
    <property type="evidence" value="ECO:0007669"/>
    <property type="project" value="InterPro"/>
</dbReference>
<keyword evidence="3" id="KW-0699">rRNA-binding</keyword>
<keyword evidence="4" id="KW-0694">RNA-binding</keyword>
<evidence type="ECO:0000256" key="6">
    <source>
        <dbReference type="ARBA" id="ARBA00023274"/>
    </source>
</evidence>
<dbReference type="CDD" id="cd00403">
    <property type="entry name" value="Ribosomal_L1"/>
    <property type="match status" value="1"/>
</dbReference>
<dbReference type="PANTHER" id="PTHR36427">
    <property type="entry name" value="54S RIBOSOMAL PROTEIN L1, MITOCHONDRIAL"/>
    <property type="match status" value="1"/>
</dbReference>
<comment type="subunit">
    <text evidence="2">Part of the 50S ribosomal subunit.</text>
</comment>
<name>A0A7T6Y7L1_9STRA</name>
<evidence type="ECO:0000256" key="4">
    <source>
        <dbReference type="ARBA" id="ARBA00022884"/>
    </source>
</evidence>
<dbReference type="PANTHER" id="PTHR36427:SF3">
    <property type="entry name" value="LARGE RIBOSOMAL SUBUNIT PROTEIN UL1M"/>
    <property type="match status" value="1"/>
</dbReference>
<dbReference type="RefSeq" id="YP_010139380.1">
    <property type="nucleotide sequence ID" value="NC_056910.1"/>
</dbReference>
<dbReference type="InterPro" id="IPR002143">
    <property type="entry name" value="Ribosomal_uL1"/>
</dbReference>
<protein>
    <recommendedName>
        <fullName evidence="7">Large ribosomal subunit protein uL1c</fullName>
    </recommendedName>
</protein>
<dbReference type="InterPro" id="IPR016095">
    <property type="entry name" value="Ribosomal_uL1_3-a/b-sand"/>
</dbReference>
<reference evidence="8" key="1">
    <citation type="submission" date="2020-10" db="EMBL/GenBank/DDBJ databases">
        <title>Complete chloroplast genome of the Synurophyceae Poterioochromonas malhamensis (Pringsheim) R.A.Andersen 2017 from Van Lake in Eastern Anatolia.</title>
        <authorList>
            <person name="Gastineau R."/>
            <person name="Yilmaz E."/>
            <person name="Solak C.N."/>
            <person name="Lemieux C."/>
            <person name="Turmel M."/>
            <person name="Witkowski A."/>
        </authorList>
    </citation>
    <scope>NUCLEOTIDE SEQUENCE</scope>
    <source>
        <strain evidence="8">SZCZR2049</strain>
    </source>
</reference>
<dbReference type="GO" id="GO:0006412">
    <property type="term" value="P:translation"/>
    <property type="evidence" value="ECO:0007669"/>
    <property type="project" value="InterPro"/>
</dbReference>
<dbReference type="InterPro" id="IPR005878">
    <property type="entry name" value="Ribosom_uL1_bac-type"/>
</dbReference>
<keyword evidence="6" id="KW-0687">Ribonucleoprotein</keyword>
<dbReference type="FunFam" id="3.40.50.790:FF:000001">
    <property type="entry name" value="50S ribosomal protein L1"/>
    <property type="match status" value="1"/>
</dbReference>
<keyword evidence="5 8" id="KW-0689">Ribosomal protein</keyword>
<sequence>MKTFSKRFKKLKSLIEENKSYSYDEAIKLVKNMGTTQFLESVEAHISLNLDPKFSNQQLRTHLNLPNGTGKQVKIAVLTESDTNLELTKNGANIVGFEDLLDEIGKGILNFDILLTTPQYMPKLAKFGKILGPKGLMPSPKSGTVTTNLKDAVLEFKGGKVEYRADKSGIVHLNFGKINFSESQLKENLLAVYSSITKNKPTGVKGKYFKSFYICTTMSPSLLIDLSSFKP</sequence>